<comment type="caution">
    <text evidence="5">The sequence shown here is derived from an EMBL/GenBank/DDBJ whole genome shotgun (WGS) entry which is preliminary data.</text>
</comment>
<gene>
    <name evidence="5" type="ORF">SAMN04488009_1165</name>
</gene>
<dbReference type="PANTHER" id="PTHR43708">
    <property type="entry name" value="CONSERVED EXPRESSED OXIDOREDUCTASE (EUROFUNG)"/>
    <property type="match status" value="1"/>
</dbReference>
<dbReference type="Gene3D" id="3.30.360.10">
    <property type="entry name" value="Dihydrodipicolinate Reductase, domain 2"/>
    <property type="match status" value="1"/>
</dbReference>
<dbReference type="InterPro" id="IPR036291">
    <property type="entry name" value="NAD(P)-bd_dom_sf"/>
</dbReference>
<dbReference type="Gene3D" id="3.40.50.720">
    <property type="entry name" value="NAD(P)-binding Rossmann-like Domain"/>
    <property type="match status" value="1"/>
</dbReference>
<dbReference type="SUPFAM" id="SSF55347">
    <property type="entry name" value="Glyceraldehyde-3-phosphate dehydrogenase-like, C-terminal domain"/>
    <property type="match status" value="1"/>
</dbReference>
<feature type="domain" description="Gfo/Idh/MocA-like oxidoreductase C-terminal" evidence="4">
    <location>
        <begin position="134"/>
        <end position="347"/>
    </location>
</feature>
<keyword evidence="2" id="KW-0560">Oxidoreductase</keyword>
<evidence type="ECO:0000256" key="1">
    <source>
        <dbReference type="ARBA" id="ARBA00010928"/>
    </source>
</evidence>
<sequence length="347" mass="38662">MKPINVALCSFGMSGYVFHAPFAAKNPNLNLYAVWERTKNEAVKKYPDIITFRTLDELLADNKVELVIVNTPSVTHYEYAKKALEALKHVIVEKPFVASTEQANELIALAKKNDLKLSVFHNRRYDSDFKTVQKVLENNSLGQLVEAHIHYDRYHPGLSPKAHKEVDTPAVGGLYDLGSHLIDQALHLFGKPNAVFADLEVFRPGAKVVDYFDVRLFYDTFRVTLKSSLFVKEVTTGFTLHGTKGSFVKSRADVQEAALQRGEIPGGEGYGIEPENEMGLLHAEIDGNENRIKVPTLAGNYMQYFDGVVDAIRNDKTLPVTGEEAALVIEVIEACLASNKEKRVIAL</sequence>
<protein>
    <submittedName>
        <fullName evidence="5">Predicted dehydrogenase</fullName>
    </submittedName>
</protein>
<evidence type="ECO:0000313" key="5">
    <source>
        <dbReference type="EMBL" id="SNR31236.1"/>
    </source>
</evidence>
<dbReference type="Pfam" id="PF02894">
    <property type="entry name" value="GFO_IDH_MocA_C"/>
    <property type="match status" value="1"/>
</dbReference>
<dbReference type="InterPro" id="IPR000683">
    <property type="entry name" value="Gfo/Idh/MocA-like_OxRdtase_N"/>
</dbReference>
<evidence type="ECO:0000259" key="3">
    <source>
        <dbReference type="Pfam" id="PF01408"/>
    </source>
</evidence>
<dbReference type="InterPro" id="IPR004104">
    <property type="entry name" value="Gfo/Idh/MocA-like_OxRdtase_C"/>
</dbReference>
<dbReference type="Pfam" id="PF01408">
    <property type="entry name" value="GFO_IDH_MocA"/>
    <property type="match status" value="1"/>
</dbReference>
<dbReference type="SUPFAM" id="SSF51735">
    <property type="entry name" value="NAD(P)-binding Rossmann-fold domains"/>
    <property type="match status" value="1"/>
</dbReference>
<reference evidence="5 6" key="1">
    <citation type="submission" date="2017-06" db="EMBL/GenBank/DDBJ databases">
        <authorList>
            <person name="Varghese N."/>
            <person name="Submissions S."/>
        </authorList>
    </citation>
    <scope>NUCLEOTIDE SEQUENCE [LARGE SCALE GENOMIC DNA]</scope>
    <source>
        <strain evidence="5 6">DSM 19840</strain>
    </source>
</reference>
<feature type="domain" description="Gfo/Idh/MocA-like oxidoreductase N-terminal" evidence="3">
    <location>
        <begin position="4"/>
        <end position="121"/>
    </location>
</feature>
<dbReference type="InterPro" id="IPR051317">
    <property type="entry name" value="Gfo/Idh/MocA_oxidoreduct"/>
</dbReference>
<name>A0ABY1SEP8_9FLAO</name>
<evidence type="ECO:0000256" key="2">
    <source>
        <dbReference type="ARBA" id="ARBA00023002"/>
    </source>
</evidence>
<comment type="similarity">
    <text evidence="1">Belongs to the Gfo/Idh/MocA family.</text>
</comment>
<proteinExistence type="inferred from homology"/>
<dbReference type="PANTHER" id="PTHR43708:SF5">
    <property type="entry name" value="CONSERVED EXPRESSED OXIDOREDUCTASE (EUROFUNG)-RELATED"/>
    <property type="match status" value="1"/>
</dbReference>
<organism evidence="5 6">
    <name type="scientific">Maribacter sedimenticola</name>
    <dbReference type="NCBI Taxonomy" id="228956"/>
    <lineage>
        <taxon>Bacteria</taxon>
        <taxon>Pseudomonadati</taxon>
        <taxon>Bacteroidota</taxon>
        <taxon>Flavobacteriia</taxon>
        <taxon>Flavobacteriales</taxon>
        <taxon>Flavobacteriaceae</taxon>
        <taxon>Maribacter</taxon>
    </lineage>
</organism>
<accession>A0ABY1SEP8</accession>
<keyword evidence="6" id="KW-1185">Reference proteome</keyword>
<dbReference type="EMBL" id="FZNV01000001">
    <property type="protein sequence ID" value="SNR31236.1"/>
    <property type="molecule type" value="Genomic_DNA"/>
</dbReference>
<evidence type="ECO:0000313" key="6">
    <source>
        <dbReference type="Proteomes" id="UP000198337"/>
    </source>
</evidence>
<dbReference type="RefSeq" id="WP_089259620.1">
    <property type="nucleotide sequence ID" value="NZ_FZNV01000001.1"/>
</dbReference>
<dbReference type="Proteomes" id="UP000198337">
    <property type="component" value="Unassembled WGS sequence"/>
</dbReference>
<evidence type="ECO:0000259" key="4">
    <source>
        <dbReference type="Pfam" id="PF02894"/>
    </source>
</evidence>